<dbReference type="Pfam" id="PF00725">
    <property type="entry name" value="3HCDH"/>
    <property type="match status" value="1"/>
</dbReference>
<dbReference type="Proteomes" id="UP000319663">
    <property type="component" value="Unassembled WGS sequence"/>
</dbReference>
<dbReference type="STRING" id="5098.A0A507QVJ9"/>
<dbReference type="Gene3D" id="2.120.10.30">
    <property type="entry name" value="TolB, C-terminal domain"/>
    <property type="match status" value="2"/>
</dbReference>
<reference evidence="4 5" key="1">
    <citation type="submission" date="2019-06" db="EMBL/GenBank/DDBJ databases">
        <title>Wine fermentation using esterase from Monascus purpureus.</title>
        <authorList>
            <person name="Geng C."/>
            <person name="Zhang Y."/>
        </authorList>
    </citation>
    <scope>NUCLEOTIDE SEQUENCE [LARGE SCALE GENOMIC DNA]</scope>
    <source>
        <strain evidence="4">HQ1</strain>
    </source>
</reference>
<dbReference type="SUPFAM" id="SSF63825">
    <property type="entry name" value="YWTD domain"/>
    <property type="match status" value="1"/>
</dbReference>
<keyword evidence="5" id="KW-1185">Reference proteome</keyword>
<dbReference type="AlphaFoldDB" id="A0A507QVJ9"/>
<dbReference type="InterPro" id="IPR036291">
    <property type="entry name" value="NAD(P)-bd_dom_sf"/>
</dbReference>
<protein>
    <recommendedName>
        <fullName evidence="6">3-hydroxyacyl-CoA dehydrogenase NAD binding domain-containing protein</fullName>
    </recommendedName>
</protein>
<dbReference type="GO" id="GO:0016616">
    <property type="term" value="F:oxidoreductase activity, acting on the CH-OH group of donors, NAD or NADP as acceptor"/>
    <property type="evidence" value="ECO:0007669"/>
    <property type="project" value="InterPro"/>
</dbReference>
<dbReference type="Gene3D" id="3.40.50.720">
    <property type="entry name" value="NAD(P)-binding Rossmann-like Domain"/>
    <property type="match status" value="1"/>
</dbReference>
<dbReference type="SMART" id="SM00135">
    <property type="entry name" value="LY"/>
    <property type="match status" value="5"/>
</dbReference>
<comment type="caution">
    <text evidence="4">The sequence shown here is derived from an EMBL/GenBank/DDBJ whole genome shotgun (WGS) entry which is preliminary data.</text>
</comment>
<feature type="domain" description="3-hydroxyacyl-CoA dehydrogenase C-terminal" evidence="2">
    <location>
        <begin position="192"/>
        <end position="286"/>
    </location>
</feature>
<organism evidence="4 5">
    <name type="scientific">Monascus purpureus</name>
    <name type="common">Red mold</name>
    <name type="synonym">Monascus anka</name>
    <dbReference type="NCBI Taxonomy" id="5098"/>
    <lineage>
        <taxon>Eukaryota</taxon>
        <taxon>Fungi</taxon>
        <taxon>Dikarya</taxon>
        <taxon>Ascomycota</taxon>
        <taxon>Pezizomycotina</taxon>
        <taxon>Eurotiomycetes</taxon>
        <taxon>Eurotiomycetidae</taxon>
        <taxon>Eurotiales</taxon>
        <taxon>Aspergillaceae</taxon>
        <taxon>Monascus</taxon>
    </lineage>
</organism>
<dbReference type="InterPro" id="IPR006108">
    <property type="entry name" value="3HC_DH_C"/>
</dbReference>
<dbReference type="OrthoDB" id="5958943at2759"/>
<gene>
    <name evidence="4" type="ORF">MPDQ_007638</name>
</gene>
<dbReference type="InterPro" id="IPR011042">
    <property type="entry name" value="6-blade_b-propeller_TolB-like"/>
</dbReference>
<proteinExistence type="predicted"/>
<sequence length="594" mass="65212">MSTTWTPPNTSRPITLLGAGVLGRRIACIFAAAGYNVNIRDPSEQARNDALEYIGSHLDEFSRLSKGTRTYGQYAAYADIDTAVRGAWLVIEAVPEKLALKIDTMGELDQKAPEDCIFGSNSSSFRSGLMLDKVRPSRRAQILNTHFCMPPAILTVELMTDGETNPDIFPFMTTFLEDCGMLPVTARKESTGLIFNRLWAAIKREILYILAEGVSEPAEIDKLWSIMFENGPPPCKLMDQIGLDTVAFIEDNYIQERGLDGNMTVDWLRETYLANGRLGLKSDKGGLYPPQSGPSIYFLDVGLGENLQDLSKVAVNGKILEKNANGTVRTIVANQSLPDGIDVSRSKGRMFWTNMGSHTSTYDGSVHSAKLDGTDIQTLIPAGGVHTPKQLVVDESHKKVYFCDREGMGVHRIDFDGKNHEILVRRGDARTSDKEDMTRWCVGIAVDSQAGKIYWTQKGPSKAGKGRIFRANLDIPAGETASNRSDIELLFEGLPEPIDLDLDVDSQVLYWTDRGEHPTGSSLNRAPIGSETKAGKPEIVARHFHEPIGLKLDLARQQVYVTDLGGCVYTVNVDGSGKKTIHSDSGCYTGITLA</sequence>
<dbReference type="PANTHER" id="PTHR48075">
    <property type="entry name" value="3-HYDROXYACYL-COA DEHYDROGENASE FAMILY PROTEIN"/>
    <property type="match status" value="1"/>
</dbReference>
<evidence type="ECO:0000313" key="4">
    <source>
        <dbReference type="EMBL" id="TQB71364.1"/>
    </source>
</evidence>
<dbReference type="Pfam" id="PF02737">
    <property type="entry name" value="3HCDH_N"/>
    <property type="match status" value="1"/>
</dbReference>
<dbReference type="InterPro" id="IPR006176">
    <property type="entry name" value="3-OHacyl-CoA_DH_NAD-bd"/>
</dbReference>
<dbReference type="EMBL" id="VIFY01000083">
    <property type="protein sequence ID" value="TQB71364.1"/>
    <property type="molecule type" value="Genomic_DNA"/>
</dbReference>
<dbReference type="SUPFAM" id="SSF51735">
    <property type="entry name" value="NAD(P)-binding Rossmann-fold domains"/>
    <property type="match status" value="1"/>
</dbReference>
<name>A0A507QVJ9_MONPU</name>
<evidence type="ECO:0000256" key="1">
    <source>
        <dbReference type="ARBA" id="ARBA00023002"/>
    </source>
</evidence>
<evidence type="ECO:0000313" key="5">
    <source>
        <dbReference type="Proteomes" id="UP000319663"/>
    </source>
</evidence>
<dbReference type="GO" id="GO:0006631">
    <property type="term" value="P:fatty acid metabolic process"/>
    <property type="evidence" value="ECO:0007669"/>
    <property type="project" value="InterPro"/>
</dbReference>
<dbReference type="Gene3D" id="1.10.1040.10">
    <property type="entry name" value="N-(1-d-carboxylethyl)-l-norvaline Dehydrogenase, domain 2"/>
    <property type="match status" value="1"/>
</dbReference>
<evidence type="ECO:0000259" key="2">
    <source>
        <dbReference type="Pfam" id="PF00725"/>
    </source>
</evidence>
<evidence type="ECO:0008006" key="6">
    <source>
        <dbReference type="Google" id="ProtNLM"/>
    </source>
</evidence>
<dbReference type="GO" id="GO:0070403">
    <property type="term" value="F:NAD+ binding"/>
    <property type="evidence" value="ECO:0007669"/>
    <property type="project" value="InterPro"/>
</dbReference>
<dbReference type="InterPro" id="IPR000033">
    <property type="entry name" value="LDLR_classB_rpt"/>
</dbReference>
<accession>A0A507QVJ9</accession>
<dbReference type="PANTHER" id="PTHR48075:SF3">
    <property type="entry name" value="3-HYDROXYACYL-COA DEHYDROGENASE"/>
    <property type="match status" value="1"/>
</dbReference>
<dbReference type="InterPro" id="IPR013328">
    <property type="entry name" value="6PGD_dom2"/>
</dbReference>
<dbReference type="InterPro" id="IPR008927">
    <property type="entry name" value="6-PGluconate_DH-like_C_sf"/>
</dbReference>
<feature type="domain" description="3-hydroxyacyl-CoA dehydrogenase NAD binding" evidence="3">
    <location>
        <begin position="14"/>
        <end position="188"/>
    </location>
</feature>
<evidence type="ECO:0000259" key="3">
    <source>
        <dbReference type="Pfam" id="PF02737"/>
    </source>
</evidence>
<keyword evidence="1" id="KW-0560">Oxidoreductase</keyword>
<dbReference type="SUPFAM" id="SSF48179">
    <property type="entry name" value="6-phosphogluconate dehydrogenase C-terminal domain-like"/>
    <property type="match status" value="1"/>
</dbReference>